<name>A0A6A4GY50_9AGAR</name>
<evidence type="ECO:0000313" key="1">
    <source>
        <dbReference type="EMBL" id="KAE9390373.1"/>
    </source>
</evidence>
<dbReference type="Proteomes" id="UP000799118">
    <property type="component" value="Unassembled WGS sequence"/>
</dbReference>
<evidence type="ECO:0008006" key="3">
    <source>
        <dbReference type="Google" id="ProtNLM"/>
    </source>
</evidence>
<accession>A0A6A4GY50</accession>
<protein>
    <recommendedName>
        <fullName evidence="3">F-box domain-containing protein</fullName>
    </recommendedName>
</protein>
<dbReference type="EMBL" id="ML769660">
    <property type="protein sequence ID" value="KAE9390373.1"/>
    <property type="molecule type" value="Genomic_DNA"/>
</dbReference>
<keyword evidence="2" id="KW-1185">Reference proteome</keyword>
<organism evidence="1 2">
    <name type="scientific">Gymnopus androsaceus JB14</name>
    <dbReference type="NCBI Taxonomy" id="1447944"/>
    <lineage>
        <taxon>Eukaryota</taxon>
        <taxon>Fungi</taxon>
        <taxon>Dikarya</taxon>
        <taxon>Basidiomycota</taxon>
        <taxon>Agaricomycotina</taxon>
        <taxon>Agaricomycetes</taxon>
        <taxon>Agaricomycetidae</taxon>
        <taxon>Agaricales</taxon>
        <taxon>Marasmiineae</taxon>
        <taxon>Omphalotaceae</taxon>
        <taxon>Gymnopus</taxon>
    </lineage>
</organism>
<reference evidence="1" key="1">
    <citation type="journal article" date="2019" name="Environ. Microbiol.">
        <title>Fungal ecological strategies reflected in gene transcription - a case study of two litter decomposers.</title>
        <authorList>
            <person name="Barbi F."/>
            <person name="Kohler A."/>
            <person name="Barry K."/>
            <person name="Baskaran P."/>
            <person name="Daum C."/>
            <person name="Fauchery L."/>
            <person name="Ihrmark K."/>
            <person name="Kuo A."/>
            <person name="LaButti K."/>
            <person name="Lipzen A."/>
            <person name="Morin E."/>
            <person name="Grigoriev I.V."/>
            <person name="Henrissat B."/>
            <person name="Lindahl B."/>
            <person name="Martin F."/>
        </authorList>
    </citation>
    <scope>NUCLEOTIDE SEQUENCE</scope>
    <source>
        <strain evidence="1">JB14</strain>
    </source>
</reference>
<evidence type="ECO:0000313" key="2">
    <source>
        <dbReference type="Proteomes" id="UP000799118"/>
    </source>
</evidence>
<sequence length="197" mass="22377">MILPIELIEPILENLYCDKHSLLQCALVSRALVSASQRGIFHHITLESPDFAKSAERYNDLSRRYIADNARLIALFDKNPRFATYVQAVNLRCFCKSMSVSPRDHDGYDSTARVIQRLLNVNQLSFILVEWDKLSSSLNISKFAEFASLISHATHLKELRFGSLECRRLEYASGPGLTFPAEIYTTPRPGLRQQAQS</sequence>
<gene>
    <name evidence="1" type="ORF">BT96DRAFT_1002334</name>
</gene>
<dbReference type="AlphaFoldDB" id="A0A6A4GY50"/>
<proteinExistence type="predicted"/>